<sequence>VIAVSQDIDEPLAPKTKVKLRRSRSQGSSVSNNHQDELYSLRNHHKRRKRARISILSSVSSSRSISAHTHESKDEIQLRKFLVEATGIDKRKFKPGNVQPTLHWLHDAETRRWRRENIWPTSEPGPYSPAEGTHAYVELAKAISTIESSLLNALYADQIGESAKQYIIDAYLLILTAGASFKLIREAANLSGWKRNHILNHHFNNISRETQLELEHEAKLYASNKTSGYNGALIGTVAFPRSPDKCKTPSVLERMVKKGKWRKILDCQIFDRQIQVESFKMEGVREIKDLLQQGDYATSLDLHQAYHHIAVPIQIRPFLAFYFEK</sequence>
<reference evidence="2 3" key="1">
    <citation type="submission" date="2019-03" db="EMBL/GenBank/DDBJ databases">
        <title>Single cell metagenomics reveals metabolic interactions within the superorganism composed of flagellate Streblomastix strix and complex community of Bacteroidetes bacteria on its surface.</title>
        <authorList>
            <person name="Treitli S.C."/>
            <person name="Kolisko M."/>
            <person name="Husnik F."/>
            <person name="Keeling P."/>
            <person name="Hampl V."/>
        </authorList>
    </citation>
    <scope>NUCLEOTIDE SEQUENCE [LARGE SCALE GENOMIC DNA]</scope>
    <source>
        <strain evidence="2">ST1C</strain>
    </source>
</reference>
<gene>
    <name evidence="2" type="ORF">EZS28_044211</name>
</gene>
<protein>
    <recommendedName>
        <fullName evidence="4">Reverse transcriptase domain-containing protein</fullName>
    </recommendedName>
</protein>
<dbReference type="EMBL" id="SNRW01027179">
    <property type="protein sequence ID" value="KAA6360262.1"/>
    <property type="molecule type" value="Genomic_DNA"/>
</dbReference>
<evidence type="ECO:0008006" key="4">
    <source>
        <dbReference type="Google" id="ProtNLM"/>
    </source>
</evidence>
<feature type="non-terminal residue" evidence="2">
    <location>
        <position position="1"/>
    </location>
</feature>
<feature type="non-terminal residue" evidence="2">
    <location>
        <position position="325"/>
    </location>
</feature>
<evidence type="ECO:0000313" key="3">
    <source>
        <dbReference type="Proteomes" id="UP000324800"/>
    </source>
</evidence>
<comment type="caution">
    <text evidence="2">The sequence shown here is derived from an EMBL/GenBank/DDBJ whole genome shotgun (WGS) entry which is preliminary data.</text>
</comment>
<dbReference type="Gene3D" id="3.30.70.270">
    <property type="match status" value="1"/>
</dbReference>
<dbReference type="Proteomes" id="UP000324800">
    <property type="component" value="Unassembled WGS sequence"/>
</dbReference>
<dbReference type="InterPro" id="IPR043128">
    <property type="entry name" value="Rev_trsase/Diguanyl_cyclase"/>
</dbReference>
<evidence type="ECO:0000313" key="2">
    <source>
        <dbReference type="EMBL" id="KAA6360262.1"/>
    </source>
</evidence>
<dbReference type="InterPro" id="IPR043502">
    <property type="entry name" value="DNA/RNA_pol_sf"/>
</dbReference>
<proteinExistence type="predicted"/>
<name>A0A5J4TQS9_9EUKA</name>
<feature type="region of interest" description="Disordered" evidence="1">
    <location>
        <begin position="15"/>
        <end position="35"/>
    </location>
</feature>
<accession>A0A5J4TQS9</accession>
<dbReference type="Gene3D" id="3.10.10.10">
    <property type="entry name" value="HIV Type 1 Reverse Transcriptase, subunit A, domain 1"/>
    <property type="match status" value="1"/>
</dbReference>
<evidence type="ECO:0000256" key="1">
    <source>
        <dbReference type="SAM" id="MobiDB-lite"/>
    </source>
</evidence>
<dbReference type="AlphaFoldDB" id="A0A5J4TQS9"/>
<organism evidence="2 3">
    <name type="scientific">Streblomastix strix</name>
    <dbReference type="NCBI Taxonomy" id="222440"/>
    <lineage>
        <taxon>Eukaryota</taxon>
        <taxon>Metamonada</taxon>
        <taxon>Preaxostyla</taxon>
        <taxon>Oxymonadida</taxon>
        <taxon>Streblomastigidae</taxon>
        <taxon>Streblomastix</taxon>
    </lineage>
</organism>
<dbReference type="SUPFAM" id="SSF56672">
    <property type="entry name" value="DNA/RNA polymerases"/>
    <property type="match status" value="1"/>
</dbReference>